<dbReference type="AlphaFoldDB" id="A0AAV7KI80"/>
<comment type="caution">
    <text evidence="3">The sequence shown here is derived from an EMBL/GenBank/DDBJ whole genome shotgun (WGS) entry which is preliminary data.</text>
</comment>
<dbReference type="PANTHER" id="PTHR35440">
    <property type="entry name" value="TESTIS-EXPRESSED PROTEIN 36"/>
    <property type="match status" value="1"/>
</dbReference>
<evidence type="ECO:0000259" key="2">
    <source>
        <dbReference type="Pfam" id="PF15115"/>
    </source>
</evidence>
<dbReference type="EMBL" id="JAKMXF010000022">
    <property type="protein sequence ID" value="KAI6660918.1"/>
    <property type="molecule type" value="Genomic_DNA"/>
</dbReference>
<proteinExistence type="predicted"/>
<accession>A0AAV7KI80</accession>
<name>A0AAV7KI80_9METZ</name>
<evidence type="ECO:0000313" key="3">
    <source>
        <dbReference type="EMBL" id="KAI6660918.1"/>
    </source>
</evidence>
<gene>
    <name evidence="3" type="ORF">LOD99_13642</name>
</gene>
<evidence type="ECO:0000256" key="1">
    <source>
        <dbReference type="SAM" id="MobiDB-lite"/>
    </source>
</evidence>
<dbReference type="PANTHER" id="PTHR35440:SF1">
    <property type="entry name" value="TESTIS-EXPRESSED PROTEIN 36"/>
    <property type="match status" value="1"/>
</dbReference>
<feature type="compositionally biased region" description="Basic and acidic residues" evidence="1">
    <location>
        <begin position="12"/>
        <end position="42"/>
    </location>
</feature>
<dbReference type="Pfam" id="PF15115">
    <property type="entry name" value="HDNR"/>
    <property type="match status" value="1"/>
</dbReference>
<organism evidence="3 4">
    <name type="scientific">Oopsacas minuta</name>
    <dbReference type="NCBI Taxonomy" id="111878"/>
    <lineage>
        <taxon>Eukaryota</taxon>
        <taxon>Metazoa</taxon>
        <taxon>Porifera</taxon>
        <taxon>Hexactinellida</taxon>
        <taxon>Hexasterophora</taxon>
        <taxon>Lyssacinosida</taxon>
        <taxon>Leucopsacidae</taxon>
        <taxon>Oopsacas</taxon>
    </lineage>
</organism>
<dbReference type="InterPro" id="IPR029369">
    <property type="entry name" value="HDNR"/>
</dbReference>
<reference evidence="3 4" key="1">
    <citation type="journal article" date="2023" name="BMC Biol.">
        <title>The compact genome of the sponge Oopsacas minuta (Hexactinellida) is lacking key metazoan core genes.</title>
        <authorList>
            <person name="Santini S."/>
            <person name="Schenkelaars Q."/>
            <person name="Jourda C."/>
            <person name="Duchesne M."/>
            <person name="Belahbib H."/>
            <person name="Rocher C."/>
            <person name="Selva M."/>
            <person name="Riesgo A."/>
            <person name="Vervoort M."/>
            <person name="Leys S.P."/>
            <person name="Kodjabachian L."/>
            <person name="Le Bivic A."/>
            <person name="Borchiellini C."/>
            <person name="Claverie J.M."/>
            <person name="Renard E."/>
        </authorList>
    </citation>
    <scope>NUCLEOTIDE SEQUENCE [LARGE SCALE GENOMIC DNA]</scope>
    <source>
        <strain evidence="3">SPO-2</strain>
    </source>
</reference>
<evidence type="ECO:0000313" key="4">
    <source>
        <dbReference type="Proteomes" id="UP001165289"/>
    </source>
</evidence>
<protein>
    <recommendedName>
        <fullName evidence="2">Domain of unknown function with conserved HDNR motif domain-containing protein</fullName>
    </recommendedName>
</protein>
<feature type="region of interest" description="Disordered" evidence="1">
    <location>
        <begin position="1"/>
        <end position="42"/>
    </location>
</feature>
<feature type="domain" description="Domain of unknown function with conserved HDNR motif" evidence="2">
    <location>
        <begin position="4"/>
        <end position="90"/>
    </location>
</feature>
<keyword evidence="4" id="KW-1185">Reference proteome</keyword>
<sequence length="134" mass="15715">MTNNSRKPYPFSDHDNKRTLENHGEHFDRNLGRKIKSSESTEHYTPLSFLSWDHATTMKSLQTDSYVKLTCKKSELTRYPDHYSSADRKNKGPSISECSHKLSFPIQERHKTSLSVIAETQHRDKNAHLWNYSY</sequence>
<dbReference type="Proteomes" id="UP001165289">
    <property type="component" value="Unassembled WGS sequence"/>
</dbReference>